<accession>A0A2C6KUV7</accession>
<feature type="compositionally biased region" description="Low complexity" evidence="1">
    <location>
        <begin position="417"/>
        <end position="428"/>
    </location>
</feature>
<evidence type="ECO:0000256" key="2">
    <source>
        <dbReference type="SAM" id="SignalP"/>
    </source>
</evidence>
<evidence type="ECO:0000256" key="1">
    <source>
        <dbReference type="SAM" id="MobiDB-lite"/>
    </source>
</evidence>
<dbReference type="AlphaFoldDB" id="A0A2C6KUV7"/>
<feature type="region of interest" description="Disordered" evidence="1">
    <location>
        <begin position="387"/>
        <end position="428"/>
    </location>
</feature>
<feature type="non-terminal residue" evidence="3">
    <location>
        <position position="428"/>
    </location>
</feature>
<evidence type="ECO:0000313" key="3">
    <source>
        <dbReference type="EMBL" id="PHJ23970.1"/>
    </source>
</evidence>
<feature type="signal peptide" evidence="2">
    <location>
        <begin position="1"/>
        <end position="39"/>
    </location>
</feature>
<name>A0A2C6KUV7_9APIC</name>
<dbReference type="RefSeq" id="XP_067925644.1">
    <property type="nucleotide sequence ID" value="XM_068062382.1"/>
</dbReference>
<keyword evidence="2" id="KW-0732">Signal</keyword>
<gene>
    <name evidence="3" type="ORF">CSUI_002180</name>
</gene>
<dbReference type="Proteomes" id="UP000221165">
    <property type="component" value="Unassembled WGS sequence"/>
</dbReference>
<dbReference type="GeneID" id="94425593"/>
<dbReference type="EMBL" id="MIGC01000912">
    <property type="protein sequence ID" value="PHJ23970.1"/>
    <property type="molecule type" value="Genomic_DNA"/>
</dbReference>
<dbReference type="VEuPathDB" id="ToxoDB:CSUI_002180"/>
<protein>
    <submittedName>
        <fullName evidence="3">Uncharacterized protein</fullName>
    </submittedName>
</protein>
<feature type="chain" id="PRO_5012744993" evidence="2">
    <location>
        <begin position="40"/>
        <end position="428"/>
    </location>
</feature>
<evidence type="ECO:0000313" key="4">
    <source>
        <dbReference type="Proteomes" id="UP000221165"/>
    </source>
</evidence>
<organism evidence="3 4">
    <name type="scientific">Cystoisospora suis</name>
    <dbReference type="NCBI Taxonomy" id="483139"/>
    <lineage>
        <taxon>Eukaryota</taxon>
        <taxon>Sar</taxon>
        <taxon>Alveolata</taxon>
        <taxon>Apicomplexa</taxon>
        <taxon>Conoidasida</taxon>
        <taxon>Coccidia</taxon>
        <taxon>Eucoccidiorida</taxon>
        <taxon>Eimeriorina</taxon>
        <taxon>Sarcocystidae</taxon>
        <taxon>Cystoisospora</taxon>
    </lineage>
</organism>
<keyword evidence="4" id="KW-1185">Reference proteome</keyword>
<reference evidence="3 4" key="1">
    <citation type="journal article" date="2017" name="Int. J. Parasitol.">
        <title>The genome of the protozoan parasite Cystoisospora suis and a reverse vaccinology approach to identify vaccine candidates.</title>
        <authorList>
            <person name="Palmieri N."/>
            <person name="Shrestha A."/>
            <person name="Ruttkowski B."/>
            <person name="Beck T."/>
            <person name="Vogl C."/>
            <person name="Tomley F."/>
            <person name="Blake D.P."/>
            <person name="Joachim A."/>
        </authorList>
    </citation>
    <scope>NUCLEOTIDE SEQUENCE [LARGE SCALE GENOMIC DNA]</scope>
    <source>
        <strain evidence="3 4">Wien I</strain>
    </source>
</reference>
<sequence>MNPSTRLSFPFLSLASSPKIPRPLLLLCVCFLWPSPVLSLPSSSSSSAPARASRHAQKPLFLSLPLSPSSSNLFLFSDVSLPLLSSQQKAFSPLFSPRRRRPFSFSPTSSCSTPLSSELSIGPFSLLSPSSSYAFLSESLSLPENYLFPLHSKKSFFSFSSSSSSRHRPPSSLLLSHRNTNSDKLVTPSLLAIDPHKLLLPSSLSDVSLATFTSILQHKSKISFFLPLRRDGHSSSPLFSSFSSPSPFFFRISQALSPHASPVSSALHGRRQRSHTSHADDKAEGFSSSRGRSGGGDKKKKKDSRASLYREDEEEEEGEKASSARNRRCDRRKDGDFSEWSEEEFLERSKCLLNERLQRVRTRLSQFQPHAISTAFLSKIFVSLPSSHSSTLSSSSSSSSAPSSPGFSSRHKIPLQSSSSSPSFPFSF</sequence>
<feature type="region of interest" description="Disordered" evidence="1">
    <location>
        <begin position="261"/>
        <end position="333"/>
    </location>
</feature>
<proteinExistence type="predicted"/>
<feature type="compositionally biased region" description="Low complexity" evidence="1">
    <location>
        <begin position="387"/>
        <end position="408"/>
    </location>
</feature>
<comment type="caution">
    <text evidence="3">The sequence shown here is derived from an EMBL/GenBank/DDBJ whole genome shotgun (WGS) entry which is preliminary data.</text>
</comment>